<dbReference type="EMBL" id="DRXW01000120">
    <property type="protein sequence ID" value="HHR33681.1"/>
    <property type="molecule type" value="Genomic_DNA"/>
</dbReference>
<proteinExistence type="predicted"/>
<organism evidence="1">
    <name type="scientific">Fervidobacterium nodosum</name>
    <dbReference type="NCBI Taxonomy" id="2424"/>
    <lineage>
        <taxon>Bacteria</taxon>
        <taxon>Thermotogati</taxon>
        <taxon>Thermotogota</taxon>
        <taxon>Thermotogae</taxon>
        <taxon>Thermotogales</taxon>
        <taxon>Fervidobacteriaceae</taxon>
        <taxon>Fervidobacterium</taxon>
    </lineage>
</organism>
<reference evidence="1" key="1">
    <citation type="journal article" date="2020" name="mSystems">
        <title>Genome- and Community-Level Interaction Insights into Carbon Utilization and Element Cycling Functions of Hydrothermarchaeota in Hydrothermal Sediment.</title>
        <authorList>
            <person name="Zhou Z."/>
            <person name="Liu Y."/>
            <person name="Xu W."/>
            <person name="Pan J."/>
            <person name="Luo Z.H."/>
            <person name="Li M."/>
        </authorList>
    </citation>
    <scope>NUCLEOTIDE SEQUENCE [LARGE SCALE GENOMIC DNA]</scope>
    <source>
        <strain evidence="1">SpSt-1088</strain>
    </source>
</reference>
<accession>A0A7C5U5L9</accession>
<name>A0A7C5U5L9_9BACT</name>
<comment type="caution">
    <text evidence="1">The sequence shown here is derived from an EMBL/GenBank/DDBJ whole genome shotgun (WGS) entry which is preliminary data.</text>
</comment>
<protein>
    <submittedName>
        <fullName evidence="1">Uncharacterized protein</fullName>
    </submittedName>
</protein>
<gene>
    <name evidence="1" type="ORF">ENM46_01885</name>
</gene>
<dbReference type="AlphaFoldDB" id="A0A7C5U5L9"/>
<evidence type="ECO:0000313" key="1">
    <source>
        <dbReference type="EMBL" id="HHR33681.1"/>
    </source>
</evidence>
<sequence>MNDPNALARIDEITESVSKLKDVSHVTSVTNIPLVVNSQDGIEVSTVSELLKKGTVSPSYRNSRL</sequence>